<comment type="similarity">
    <text evidence="6">Belongs to the class I-like SAM-binding methyltransferase superfamily. C5-methyltransferase family.</text>
</comment>
<feature type="active site" evidence="6">
    <location>
        <position position="75"/>
    </location>
</feature>
<evidence type="ECO:0000313" key="8">
    <source>
        <dbReference type="Proteomes" id="UP001206483"/>
    </source>
</evidence>
<evidence type="ECO:0000313" key="7">
    <source>
        <dbReference type="EMBL" id="MCP2313921.1"/>
    </source>
</evidence>
<keyword evidence="4 6" id="KW-0949">S-adenosyl-L-methionine</keyword>
<reference evidence="7 8" key="1">
    <citation type="submission" date="2022-06" db="EMBL/GenBank/DDBJ databases">
        <title>Sequencing the genomes of 1000 actinobacteria strains.</title>
        <authorList>
            <person name="Klenk H.-P."/>
        </authorList>
    </citation>
    <scope>NUCLEOTIDE SEQUENCE [LARGE SCALE GENOMIC DNA]</scope>
    <source>
        <strain evidence="7 8">DSM 41656</strain>
    </source>
</reference>
<dbReference type="EC" id="2.1.1.37" evidence="1"/>
<dbReference type="InterPro" id="IPR050750">
    <property type="entry name" value="C5-MTase"/>
</dbReference>
<keyword evidence="2 6" id="KW-0489">Methyltransferase</keyword>
<protein>
    <recommendedName>
        <fullName evidence="1">DNA (cytosine-5-)-methyltransferase</fullName>
        <ecNumber evidence="1">2.1.1.37</ecNumber>
    </recommendedName>
</protein>
<evidence type="ECO:0000256" key="5">
    <source>
        <dbReference type="ARBA" id="ARBA00022747"/>
    </source>
</evidence>
<proteinExistence type="inferred from homology"/>
<dbReference type="EMBL" id="JAMZDX010000008">
    <property type="protein sequence ID" value="MCP2313921.1"/>
    <property type="molecule type" value="Genomic_DNA"/>
</dbReference>
<evidence type="ECO:0000256" key="1">
    <source>
        <dbReference type="ARBA" id="ARBA00011975"/>
    </source>
</evidence>
<sequence>MTLKVFDEFAGAGGTSQGVHAVPGTELILAANHNPQAVATHSANFPHVEHFVEDIARTDITKFPSADVFCSSPSCPPWADARGKRRDFDKSTQGVLFGEKEPDPMIKRARALMEEVPRYLRAMNLRGTPVLVGMVENVIEVRKWAEWDRWIKEIKAEGYEVKVIAFNSSHARPVRCRPAPQSRDRAYVAYWHKKLGRRPDWDKWLRPRAYCRACDKMVDALQVFKKPGDDMGSYGRHGQYWYRCPNTACRHSIVEPEVLGADSIIDWSTPGTRVGDRSEPLADATLARILAGLRKYRPLPAAEAEDTLLAAPTGPTQPNLGWEPFIVPLRGGGDKGRFRPVTAPLTTVTASGNHHGLVTAPNEQIQRLLVPYYTNGRARPVTDPVGTITTKDRWSLITHQLLDGREIDLDDVLFRMLTPREVGRAMAFGHDYIVLGSAKDQVRQYGNAVTPPVAELIISALVEAVTGEPLQRDLALAA</sequence>
<keyword evidence="3 6" id="KW-0808">Transferase</keyword>
<dbReference type="PROSITE" id="PS00095">
    <property type="entry name" value="C5_MTASE_2"/>
    <property type="match status" value="1"/>
</dbReference>
<dbReference type="PANTHER" id="PTHR46098:SF1">
    <property type="entry name" value="TRNA (CYTOSINE(38)-C(5))-METHYLTRANSFERASE"/>
    <property type="match status" value="1"/>
</dbReference>
<dbReference type="GO" id="GO:0032259">
    <property type="term" value="P:methylation"/>
    <property type="evidence" value="ECO:0007669"/>
    <property type="project" value="UniProtKB-KW"/>
</dbReference>
<keyword evidence="8" id="KW-1185">Reference proteome</keyword>
<keyword evidence="5" id="KW-0680">Restriction system</keyword>
<name>A0ABT1JA48_9ACTN</name>
<dbReference type="InterPro" id="IPR001525">
    <property type="entry name" value="C5_MeTfrase"/>
</dbReference>
<dbReference type="RefSeq" id="WP_253804227.1">
    <property type="nucleotide sequence ID" value="NZ_BAAAUB010000029.1"/>
</dbReference>
<dbReference type="InterPro" id="IPR029063">
    <property type="entry name" value="SAM-dependent_MTases_sf"/>
</dbReference>
<dbReference type="SUPFAM" id="SSF53335">
    <property type="entry name" value="S-adenosyl-L-methionine-dependent methyltransferases"/>
    <property type="match status" value="1"/>
</dbReference>
<dbReference type="PANTHER" id="PTHR46098">
    <property type="entry name" value="TRNA (CYTOSINE(38)-C(5))-METHYLTRANSFERASE"/>
    <property type="match status" value="1"/>
</dbReference>
<dbReference type="Gene3D" id="3.40.50.150">
    <property type="entry name" value="Vaccinia Virus protein VP39"/>
    <property type="match status" value="1"/>
</dbReference>
<comment type="caution">
    <text evidence="7">The sequence shown here is derived from an EMBL/GenBank/DDBJ whole genome shotgun (WGS) entry which is preliminary data.</text>
</comment>
<gene>
    <name evidence="7" type="ORF">FHR36_007120</name>
</gene>
<evidence type="ECO:0000256" key="4">
    <source>
        <dbReference type="ARBA" id="ARBA00022691"/>
    </source>
</evidence>
<dbReference type="GO" id="GO:0003886">
    <property type="term" value="F:DNA (cytosine-5-)-methyltransferase activity"/>
    <property type="evidence" value="ECO:0007669"/>
    <property type="project" value="UniProtKB-EC"/>
</dbReference>
<dbReference type="PROSITE" id="PS51679">
    <property type="entry name" value="SAM_MT_C5"/>
    <property type="match status" value="1"/>
</dbReference>
<dbReference type="Pfam" id="PF00145">
    <property type="entry name" value="DNA_methylase"/>
    <property type="match status" value="2"/>
</dbReference>
<dbReference type="Gene3D" id="3.90.120.10">
    <property type="entry name" value="DNA Methylase, subunit A, domain 2"/>
    <property type="match status" value="1"/>
</dbReference>
<evidence type="ECO:0000256" key="6">
    <source>
        <dbReference type="PROSITE-ProRule" id="PRU01016"/>
    </source>
</evidence>
<evidence type="ECO:0000256" key="3">
    <source>
        <dbReference type="ARBA" id="ARBA00022679"/>
    </source>
</evidence>
<dbReference type="Proteomes" id="UP001206483">
    <property type="component" value="Unassembled WGS sequence"/>
</dbReference>
<evidence type="ECO:0000256" key="2">
    <source>
        <dbReference type="ARBA" id="ARBA00022603"/>
    </source>
</evidence>
<dbReference type="InterPro" id="IPR031303">
    <property type="entry name" value="C5_meth_CS"/>
</dbReference>
<accession>A0ABT1JA48</accession>
<organism evidence="7 8">
    <name type="scientific">Kitasatospora paracochleata</name>
    <dbReference type="NCBI Taxonomy" id="58354"/>
    <lineage>
        <taxon>Bacteria</taxon>
        <taxon>Bacillati</taxon>
        <taxon>Actinomycetota</taxon>
        <taxon>Actinomycetes</taxon>
        <taxon>Kitasatosporales</taxon>
        <taxon>Streptomycetaceae</taxon>
        <taxon>Kitasatospora</taxon>
    </lineage>
</organism>